<dbReference type="Gene3D" id="1.10.132.80">
    <property type="match status" value="1"/>
</dbReference>
<comment type="caution">
    <text evidence="1">The sequence shown here is derived from an EMBL/GenBank/DDBJ whole genome shotgun (WGS) entry which is preliminary data.</text>
</comment>
<dbReference type="InterPro" id="IPR032066">
    <property type="entry name" value="GP3_package"/>
</dbReference>
<dbReference type="EMBL" id="JBHTIA010000005">
    <property type="protein sequence ID" value="MFD0765206.1"/>
    <property type="molecule type" value="Genomic_DNA"/>
</dbReference>
<dbReference type="Proteomes" id="UP001597073">
    <property type="component" value="Unassembled WGS sequence"/>
</dbReference>
<name>A0ABW2ZGB2_9SPHI</name>
<protein>
    <submittedName>
        <fullName evidence="1">Terminase small subunit</fullName>
    </submittedName>
</protein>
<dbReference type="RefSeq" id="WP_377142031.1">
    <property type="nucleotide sequence ID" value="NZ_JBHTIA010000005.1"/>
</dbReference>
<gene>
    <name evidence="1" type="ORF">ACFQZI_10120</name>
</gene>
<organism evidence="1 2">
    <name type="scientific">Mucilaginibacter lutimaris</name>
    <dbReference type="NCBI Taxonomy" id="931629"/>
    <lineage>
        <taxon>Bacteria</taxon>
        <taxon>Pseudomonadati</taxon>
        <taxon>Bacteroidota</taxon>
        <taxon>Sphingobacteriia</taxon>
        <taxon>Sphingobacteriales</taxon>
        <taxon>Sphingobacteriaceae</taxon>
        <taxon>Mucilaginibacter</taxon>
    </lineage>
</organism>
<accession>A0ABW2ZGB2</accession>
<proteinExistence type="predicted"/>
<evidence type="ECO:0000313" key="1">
    <source>
        <dbReference type="EMBL" id="MFD0765206.1"/>
    </source>
</evidence>
<reference evidence="2" key="1">
    <citation type="journal article" date="2019" name="Int. J. Syst. Evol. Microbiol.">
        <title>The Global Catalogue of Microorganisms (GCM) 10K type strain sequencing project: providing services to taxonomists for standard genome sequencing and annotation.</title>
        <authorList>
            <consortium name="The Broad Institute Genomics Platform"/>
            <consortium name="The Broad Institute Genome Sequencing Center for Infectious Disease"/>
            <person name="Wu L."/>
            <person name="Ma J."/>
        </authorList>
    </citation>
    <scope>NUCLEOTIDE SEQUENCE [LARGE SCALE GENOMIC DNA]</scope>
    <source>
        <strain evidence="2">CCUG 60742</strain>
    </source>
</reference>
<keyword evidence="2" id="KW-1185">Reference proteome</keyword>
<evidence type="ECO:0000313" key="2">
    <source>
        <dbReference type="Proteomes" id="UP001597073"/>
    </source>
</evidence>
<sequence>MKRLTSARGYTIRINRYFESIKGKFHMELLPDPSTKGKEKLIYQKVWDVEPEPPTLSGLALFLGFNSRNEFETYERNGEFANHVKRARLRVEAEYEKKLHYQSSTGAIFMLKSLGWAEKPDGTLLNEVPKSIRIEIVNPGLKLASSEKEVLLN</sequence>
<dbReference type="Pfam" id="PF16677">
    <property type="entry name" value="GP3_package"/>
    <property type="match status" value="1"/>
</dbReference>